<keyword evidence="11 17" id="KW-1133">Transmembrane helix</keyword>
<keyword evidence="7" id="KW-0677">Repeat</keyword>
<feature type="binding site" evidence="15">
    <location>
        <position position="363"/>
    </location>
    <ligand>
        <name>ATP</name>
        <dbReference type="ChEBI" id="CHEBI:30616"/>
    </ligand>
</feature>
<dbReference type="Gene3D" id="3.30.430.20">
    <property type="entry name" value="Gnk2 domain, C-X8-C-X2-C motif"/>
    <property type="match status" value="2"/>
</dbReference>
<dbReference type="InterPro" id="IPR038408">
    <property type="entry name" value="GNK2_sf"/>
</dbReference>
<evidence type="ECO:0000256" key="10">
    <source>
        <dbReference type="ARBA" id="ARBA00022840"/>
    </source>
</evidence>
<keyword evidence="10 15" id="KW-0067">ATP-binding</keyword>
<dbReference type="InterPro" id="IPR002902">
    <property type="entry name" value="GNK2"/>
</dbReference>
<keyword evidence="4 21" id="KW-0808">Transferase</keyword>
<dbReference type="Gene3D" id="1.10.510.10">
    <property type="entry name" value="Transferase(Phosphotransferase) domain 1"/>
    <property type="match status" value="1"/>
</dbReference>
<evidence type="ECO:0000256" key="3">
    <source>
        <dbReference type="ARBA" id="ARBA00022553"/>
    </source>
</evidence>
<dbReference type="EMBL" id="PDCK01000044">
    <property type="protein sequence ID" value="PRQ26846.1"/>
    <property type="molecule type" value="Genomic_DNA"/>
</dbReference>
<evidence type="ECO:0000256" key="5">
    <source>
        <dbReference type="ARBA" id="ARBA00022692"/>
    </source>
</evidence>
<evidence type="ECO:0000256" key="9">
    <source>
        <dbReference type="ARBA" id="ARBA00022777"/>
    </source>
</evidence>
<feature type="region of interest" description="Disordered" evidence="16">
    <location>
        <begin position="251"/>
        <end position="274"/>
    </location>
</feature>
<reference evidence="21 22" key="1">
    <citation type="journal article" date="2018" name="Nat. Genet.">
        <title>The Rosa genome provides new insights in the design of modern roses.</title>
        <authorList>
            <person name="Bendahmane M."/>
        </authorList>
    </citation>
    <scope>NUCLEOTIDE SEQUENCE [LARGE SCALE GENOMIC DNA]</scope>
    <source>
        <strain evidence="22">cv. Old Blush</strain>
    </source>
</reference>
<keyword evidence="12 17" id="KW-0472">Membrane</keyword>
<evidence type="ECO:0000313" key="21">
    <source>
        <dbReference type="EMBL" id="PRQ26846.1"/>
    </source>
</evidence>
<evidence type="ECO:0000256" key="11">
    <source>
        <dbReference type="ARBA" id="ARBA00022989"/>
    </source>
</evidence>
<keyword evidence="14" id="KW-0325">Glycoprotein</keyword>
<keyword evidence="6 18" id="KW-0732">Signal</keyword>
<evidence type="ECO:0000256" key="8">
    <source>
        <dbReference type="ARBA" id="ARBA00022741"/>
    </source>
</evidence>
<dbReference type="FunFam" id="3.30.430.20:FF:000002">
    <property type="entry name" value="Cysteine-rich receptor-like protein kinase 10"/>
    <property type="match status" value="1"/>
</dbReference>
<evidence type="ECO:0000256" key="14">
    <source>
        <dbReference type="ARBA" id="ARBA00023180"/>
    </source>
</evidence>
<protein>
    <recommendedName>
        <fullName evidence="23">Cysteine-rich receptor-kinase-like protein</fullName>
    </recommendedName>
</protein>
<dbReference type="Pfam" id="PF01657">
    <property type="entry name" value="Stress-antifung"/>
    <property type="match status" value="2"/>
</dbReference>
<dbReference type="Proteomes" id="UP000238479">
    <property type="component" value="Chromosome 6"/>
</dbReference>
<proteinExistence type="predicted"/>
<dbReference type="PROSITE" id="PS50011">
    <property type="entry name" value="PROTEIN_KINASE_DOM"/>
    <property type="match status" value="1"/>
</dbReference>
<dbReference type="PROSITE" id="PS00107">
    <property type="entry name" value="PROTEIN_KINASE_ATP"/>
    <property type="match status" value="1"/>
</dbReference>
<organism evidence="21 22">
    <name type="scientific">Rosa chinensis</name>
    <name type="common">China rose</name>
    <dbReference type="NCBI Taxonomy" id="74649"/>
    <lineage>
        <taxon>Eukaryota</taxon>
        <taxon>Viridiplantae</taxon>
        <taxon>Streptophyta</taxon>
        <taxon>Embryophyta</taxon>
        <taxon>Tracheophyta</taxon>
        <taxon>Spermatophyta</taxon>
        <taxon>Magnoliopsida</taxon>
        <taxon>eudicotyledons</taxon>
        <taxon>Gunneridae</taxon>
        <taxon>Pentapetalae</taxon>
        <taxon>rosids</taxon>
        <taxon>fabids</taxon>
        <taxon>Rosales</taxon>
        <taxon>Rosaceae</taxon>
        <taxon>Rosoideae</taxon>
        <taxon>Rosoideae incertae sedis</taxon>
        <taxon>Rosa</taxon>
    </lineage>
</organism>
<evidence type="ECO:0000313" key="22">
    <source>
        <dbReference type="Proteomes" id="UP000238479"/>
    </source>
</evidence>
<keyword evidence="5 17" id="KW-0812">Transmembrane</keyword>
<name>A0A2P6PY64_ROSCH</name>
<dbReference type="GO" id="GO:0005886">
    <property type="term" value="C:plasma membrane"/>
    <property type="evidence" value="ECO:0007669"/>
    <property type="project" value="TreeGrafter"/>
</dbReference>
<feature type="domain" description="Gnk2-homologous" evidence="20">
    <location>
        <begin position="136"/>
        <end position="243"/>
    </location>
</feature>
<dbReference type="SUPFAM" id="SSF56112">
    <property type="entry name" value="Protein kinase-like (PK-like)"/>
    <property type="match status" value="1"/>
</dbReference>
<keyword evidence="2" id="KW-0723">Serine/threonine-protein kinase</keyword>
<dbReference type="CDD" id="cd23509">
    <property type="entry name" value="Gnk2-like"/>
    <property type="match status" value="2"/>
</dbReference>
<evidence type="ECO:0000256" key="2">
    <source>
        <dbReference type="ARBA" id="ARBA00022527"/>
    </source>
</evidence>
<dbReference type="Pfam" id="PF07714">
    <property type="entry name" value="PK_Tyr_Ser-Thr"/>
    <property type="match status" value="1"/>
</dbReference>
<evidence type="ECO:0000256" key="17">
    <source>
        <dbReference type="SAM" id="Phobius"/>
    </source>
</evidence>
<feature type="chain" id="PRO_5015178281" description="Cysteine-rich receptor-kinase-like protein" evidence="18">
    <location>
        <begin position="21"/>
        <end position="667"/>
    </location>
</feature>
<accession>A0A2P6PY64</accession>
<sequence>MVSPSTFGLFLSIQLVLLLAQDDQSRFIYYFCSKNGNYTPGSTYQTNLNNLLGSLSSTGNDNGNGFYSSSVGVNSDKVNAFGLCRGDVKAGDCESCVSQAIDPLKRACPVQKEAIIWYDYCMLRYSNESLYGIVTTDPAVFLYNTQNVSSPDEFNRQLKLLLEGLITKAAAGGTDRKFELGTNTTSSSVTIYGSAQCTPDLSLEECTQCLNAALAKIPLYSYGKKGGTAVAPSCILRYEEYDFFYPAPDAPASSPQLETPVSPPPPQPPGKKKNNTSRNIIIAVTIVVSLALIALAIWIYLRFWKTKKPLEADEIMSAEALQFEFDSIRVATNNFSEANKLGRGGFGAVYKGRLWNEEEIAVKRLSRDSAQGDIEFKNEVVLVAKLQHRNLVRLLGFCLERNERLLVYEFVPNASLDHFVFDPIKREQLDWEIRYKIILGIGRGLLYLHEDSRLRIIHRDLKASNILLDAEMNPKIADFGMARLFNIDQTQGETSRVVGTYGYMAPEYVMRGHFSVKSDVYSFGVLVLEVVSGQKNSSFRHEGNLEDLLGYAWNSWKGGTSSNLIDPMLRTGSRPEIVRCIHIGLLCVQQSIGDRPTMAAVIQMLTSNSVNLPVPSQPAFYMYNQGIGSSSDMSLGFESSSGLTWSHSDQFKSNSANKPIVEASSTR</sequence>
<evidence type="ECO:0000256" key="6">
    <source>
        <dbReference type="ARBA" id="ARBA00022729"/>
    </source>
</evidence>
<evidence type="ECO:0000256" key="12">
    <source>
        <dbReference type="ARBA" id="ARBA00023136"/>
    </source>
</evidence>
<dbReference type="PROSITE" id="PS51473">
    <property type="entry name" value="GNK2"/>
    <property type="match status" value="2"/>
</dbReference>
<dbReference type="AlphaFoldDB" id="A0A2P6PY64"/>
<feature type="transmembrane region" description="Helical" evidence="17">
    <location>
        <begin position="280"/>
        <end position="301"/>
    </location>
</feature>
<feature type="domain" description="Protein kinase" evidence="19">
    <location>
        <begin position="335"/>
        <end position="620"/>
    </location>
</feature>
<dbReference type="InterPro" id="IPR011009">
    <property type="entry name" value="Kinase-like_dom_sf"/>
</dbReference>
<dbReference type="InterPro" id="IPR017441">
    <property type="entry name" value="Protein_kinase_ATP_BS"/>
</dbReference>
<dbReference type="GO" id="GO:0004674">
    <property type="term" value="F:protein serine/threonine kinase activity"/>
    <property type="evidence" value="ECO:0007669"/>
    <property type="project" value="UniProtKB-KW"/>
</dbReference>
<evidence type="ECO:0000259" key="20">
    <source>
        <dbReference type="PROSITE" id="PS51473"/>
    </source>
</evidence>
<dbReference type="FunFam" id="1.10.510.10:FF:000343">
    <property type="entry name" value="Cysteine-rich receptor-like protein kinase 28"/>
    <property type="match status" value="1"/>
</dbReference>
<dbReference type="Gene3D" id="3.30.200.20">
    <property type="entry name" value="Phosphorylase Kinase, domain 1"/>
    <property type="match status" value="1"/>
</dbReference>
<keyword evidence="13" id="KW-0675">Receptor</keyword>
<dbReference type="InterPro" id="IPR001245">
    <property type="entry name" value="Ser-Thr/Tyr_kinase_cat_dom"/>
</dbReference>
<dbReference type="SMART" id="SM00220">
    <property type="entry name" value="S_TKc"/>
    <property type="match status" value="1"/>
</dbReference>
<dbReference type="InterPro" id="IPR000719">
    <property type="entry name" value="Prot_kinase_dom"/>
</dbReference>
<evidence type="ECO:0000259" key="19">
    <source>
        <dbReference type="PROSITE" id="PS50011"/>
    </source>
</evidence>
<keyword evidence="9" id="KW-0418">Kinase</keyword>
<evidence type="ECO:0000256" key="1">
    <source>
        <dbReference type="ARBA" id="ARBA00004167"/>
    </source>
</evidence>
<dbReference type="CDD" id="cd14066">
    <property type="entry name" value="STKc_IRAK"/>
    <property type="match status" value="1"/>
</dbReference>
<feature type="domain" description="Gnk2-homologous" evidence="20">
    <location>
        <begin position="26"/>
        <end position="130"/>
    </location>
</feature>
<keyword evidence="8 15" id="KW-0547">Nucleotide-binding</keyword>
<dbReference type="Gramene" id="PRQ26846">
    <property type="protein sequence ID" value="PRQ26846"/>
    <property type="gene ID" value="RchiOBHm_Chr6g0299011"/>
</dbReference>
<comment type="subcellular location">
    <subcellularLocation>
        <location evidence="1">Membrane</location>
        <topology evidence="1">Single-pass membrane protein</topology>
    </subcellularLocation>
</comment>
<dbReference type="GO" id="GO:0009737">
    <property type="term" value="P:response to abscisic acid"/>
    <property type="evidence" value="ECO:0007669"/>
    <property type="project" value="UniProtKB-ARBA"/>
</dbReference>
<keyword evidence="3" id="KW-0597">Phosphoprotein</keyword>
<dbReference type="OMA" id="CKFATEN"/>
<dbReference type="GO" id="GO:0005524">
    <property type="term" value="F:ATP binding"/>
    <property type="evidence" value="ECO:0007669"/>
    <property type="project" value="UniProtKB-UniRule"/>
</dbReference>
<dbReference type="InterPro" id="IPR008271">
    <property type="entry name" value="Ser/Thr_kinase_AS"/>
</dbReference>
<keyword evidence="22" id="KW-1185">Reference proteome</keyword>
<comment type="caution">
    <text evidence="21">The sequence shown here is derived from an EMBL/GenBank/DDBJ whole genome shotgun (WGS) entry which is preliminary data.</text>
</comment>
<dbReference type="PANTHER" id="PTHR27002:SF1104">
    <property type="entry name" value="CYSTEINE-RICH RECEPTOR-LIKE PROTEIN KINASE 27-RELATED"/>
    <property type="match status" value="1"/>
</dbReference>
<evidence type="ECO:0000256" key="16">
    <source>
        <dbReference type="SAM" id="MobiDB-lite"/>
    </source>
</evidence>
<dbReference type="PROSITE" id="PS00108">
    <property type="entry name" value="PROTEIN_KINASE_ST"/>
    <property type="match status" value="1"/>
</dbReference>
<feature type="signal peptide" evidence="18">
    <location>
        <begin position="1"/>
        <end position="20"/>
    </location>
</feature>
<evidence type="ECO:0000256" key="18">
    <source>
        <dbReference type="SAM" id="SignalP"/>
    </source>
</evidence>
<evidence type="ECO:0000256" key="15">
    <source>
        <dbReference type="PROSITE-ProRule" id="PRU10141"/>
    </source>
</evidence>
<evidence type="ECO:0000256" key="7">
    <source>
        <dbReference type="ARBA" id="ARBA00022737"/>
    </source>
</evidence>
<dbReference type="FunFam" id="3.30.200.20:FF:000142">
    <property type="entry name" value="Cysteine-rich receptor-like protein kinase 10"/>
    <property type="match status" value="1"/>
</dbReference>
<evidence type="ECO:0008006" key="23">
    <source>
        <dbReference type="Google" id="ProtNLM"/>
    </source>
</evidence>
<dbReference type="FunFam" id="3.30.430.20:FF:000003">
    <property type="entry name" value="Cysteine-rich RLK (RECEPTOR-like protein kinase) 10"/>
    <property type="match status" value="1"/>
</dbReference>
<dbReference type="PANTHER" id="PTHR27002">
    <property type="entry name" value="RECEPTOR-LIKE SERINE/THREONINE-PROTEIN KINASE SD1-8"/>
    <property type="match status" value="1"/>
</dbReference>
<gene>
    <name evidence="21" type="ORF">RchiOBHm_Chr6g0299011</name>
</gene>
<evidence type="ECO:0000256" key="13">
    <source>
        <dbReference type="ARBA" id="ARBA00023170"/>
    </source>
</evidence>
<evidence type="ECO:0000256" key="4">
    <source>
        <dbReference type="ARBA" id="ARBA00022679"/>
    </source>
</evidence>